<dbReference type="Gene3D" id="3.20.20.70">
    <property type="entry name" value="Aldolase class I"/>
    <property type="match status" value="1"/>
</dbReference>
<dbReference type="GO" id="GO:0003855">
    <property type="term" value="F:3-dehydroquinate dehydratase activity"/>
    <property type="evidence" value="ECO:0007669"/>
    <property type="project" value="UniProtKB-UniRule"/>
</dbReference>
<feature type="binding site" evidence="8">
    <location>
        <begin position="372"/>
        <end position="377"/>
    </location>
    <ligand>
        <name>NADP(+)</name>
        <dbReference type="ChEBI" id="CHEBI:58349"/>
    </ligand>
</feature>
<reference evidence="12 13" key="1">
    <citation type="journal article" date="2016" name="Front. Microbiol.">
        <title>Fuerstia marisgermanicae gen. nov., sp. nov., an Unusual Member of the Phylum Planctomycetes from the German Wadden Sea.</title>
        <authorList>
            <person name="Kohn T."/>
            <person name="Heuer A."/>
            <person name="Jogler M."/>
            <person name="Vollmers J."/>
            <person name="Boedeker C."/>
            <person name="Bunk B."/>
            <person name="Rast P."/>
            <person name="Borchert D."/>
            <person name="Glockner I."/>
            <person name="Freese H.M."/>
            <person name="Klenk H.P."/>
            <person name="Overmann J."/>
            <person name="Kaster A.K."/>
            <person name="Rohde M."/>
            <person name="Wiegand S."/>
            <person name="Jogler C."/>
        </authorList>
    </citation>
    <scope>NUCLEOTIDE SEQUENCE [LARGE SCALE GENOMIC DNA]</scope>
    <source>
        <strain evidence="12 13">NH11</strain>
    </source>
</reference>
<dbReference type="PANTHER" id="PTHR21089:SF1">
    <property type="entry name" value="BIFUNCTIONAL 3-DEHYDROQUINATE DEHYDRATASE_SHIKIMATE DEHYDROGENASE, CHLOROPLASTIC"/>
    <property type="match status" value="1"/>
</dbReference>
<evidence type="ECO:0000259" key="11">
    <source>
        <dbReference type="Pfam" id="PF18317"/>
    </source>
</evidence>
<evidence type="ECO:0000256" key="5">
    <source>
        <dbReference type="ARBA" id="ARBA00023141"/>
    </source>
</evidence>
<dbReference type="EC" id="4.2.1.10" evidence="7"/>
<feature type="binding site" evidence="8">
    <location>
        <begin position="231"/>
        <end position="233"/>
    </location>
    <ligand>
        <name>shikimate</name>
        <dbReference type="ChEBI" id="CHEBI:36208"/>
    </ligand>
</feature>
<dbReference type="Pfam" id="PF01487">
    <property type="entry name" value="DHquinase_I"/>
    <property type="match status" value="1"/>
</dbReference>
<dbReference type="InterPro" id="IPR011342">
    <property type="entry name" value="Shikimate_DH"/>
</dbReference>
<feature type="binding site" evidence="8">
    <location>
        <position position="303"/>
    </location>
    <ligand>
        <name>shikimate</name>
        <dbReference type="ChEBI" id="CHEBI:36208"/>
    </ligand>
</feature>
<feature type="binding site" evidence="8">
    <location>
        <position position="457"/>
    </location>
    <ligand>
        <name>NADP(+)</name>
        <dbReference type="ChEBI" id="CHEBI:58349"/>
    </ligand>
</feature>
<dbReference type="NCBIfam" id="TIGR00507">
    <property type="entry name" value="aroE"/>
    <property type="match status" value="1"/>
</dbReference>
<feature type="domain" description="SDH C-terminal" evidence="11">
    <location>
        <begin position="457"/>
        <end position="487"/>
    </location>
</feature>
<evidence type="ECO:0000256" key="4">
    <source>
        <dbReference type="ARBA" id="ARBA00023002"/>
    </source>
</evidence>
<keyword evidence="7" id="KW-0456">Lyase</keyword>
<dbReference type="SUPFAM" id="SSF51569">
    <property type="entry name" value="Aldolase"/>
    <property type="match status" value="1"/>
</dbReference>
<evidence type="ECO:0000259" key="9">
    <source>
        <dbReference type="Pfam" id="PF01488"/>
    </source>
</evidence>
<dbReference type="HAMAP" id="MF_00214">
    <property type="entry name" value="AroD"/>
    <property type="match status" value="1"/>
</dbReference>
<feature type="domain" description="Quinate/shikimate 5-dehydrogenase/glutamyl-tRNA reductase" evidence="9">
    <location>
        <begin position="337"/>
        <end position="432"/>
    </location>
</feature>
<dbReference type="GO" id="GO:0008652">
    <property type="term" value="P:amino acid biosynthetic process"/>
    <property type="evidence" value="ECO:0007669"/>
    <property type="project" value="UniProtKB-KW"/>
</dbReference>
<dbReference type="AlphaFoldDB" id="A0A1P8WS23"/>
<feature type="binding site" evidence="8">
    <location>
        <position position="434"/>
    </location>
    <ligand>
        <name>NADP(+)</name>
        <dbReference type="ChEBI" id="CHEBI:58349"/>
    </ligand>
</feature>
<keyword evidence="7" id="KW-0704">Schiff base</keyword>
<dbReference type="GO" id="GO:0050661">
    <property type="term" value="F:NADP binding"/>
    <property type="evidence" value="ECO:0007669"/>
    <property type="project" value="InterPro"/>
</dbReference>
<comment type="function">
    <text evidence="7">Involved in the third step of the chorismate pathway, which leads to the biosynthesis of aromatic amino acids. Catalyzes the cis-dehydration of 3-dehydroquinate (DHQ) and introduces the first double bond of the aromatic ring to yield 3-dehydroshikimate.</text>
</comment>
<comment type="pathway">
    <text evidence="1 8">Metabolic intermediate biosynthesis; chorismate biosynthesis; chorismate from D-erythrose 4-phosphate and phosphoenolpyruvate: step 4/7.</text>
</comment>
<feature type="binding site" evidence="7">
    <location>
        <position position="58"/>
    </location>
    <ligand>
        <name>3-dehydroquinate</name>
        <dbReference type="ChEBI" id="CHEBI:32364"/>
    </ligand>
</feature>
<sequence>MICISLGRTRHSAFLEGHQHLAELNAELVELRVDWIRKRPDIGRLLKDRPTPVLVTCRRPEDRGRWSGTEEQRLALLREAIIAGAEYVDIEEDVAKTIPRYGDTKRIVSYHNFDETPLELSEIHQRMTQLDPDIIKIVTMANKPSDNVRILEMVRAAEVPTIGFCMGEFGTISRILCGQMGSPFTYAGFSSEREMAPGQLTFAETRNLYRFNKIAKDTQIFGVIGDPIVHSLSPLLHNAAFREVGFDGVYLPLRIPADNLQESLQEYEKLNVSGYSVTIPHKEAVLEFADVPDEQSETIGAANTLFKKDNQWHATNTDYDAIAETIVAALEKSPTHVADLAGRRVLILGAGGVARAAASAMQQRGATVVVTNRTRQRGEALAAELECLFVNWANRGAEACEILINCTSVGMHPDINKSPFEDYWLNEDMLVFDTVYTPENTLLLKDARARGCATASGLEMFVRQAAQQFKLFTGQEPPLDHMTETLRRALSLTQS</sequence>
<dbReference type="Gene3D" id="3.40.50.10860">
    <property type="entry name" value="Leucine Dehydrogenase, chain A, domain 1"/>
    <property type="match status" value="1"/>
</dbReference>
<evidence type="ECO:0000256" key="2">
    <source>
        <dbReference type="ARBA" id="ARBA00022605"/>
    </source>
</evidence>
<comment type="similarity">
    <text evidence="7">Belongs to the type-I 3-dehydroquinase family.</text>
</comment>
<dbReference type="RefSeq" id="WP_077027829.1">
    <property type="nucleotide sequence ID" value="NZ_CP017641.1"/>
</dbReference>
<dbReference type="InterPro" id="IPR013785">
    <property type="entry name" value="Aldolase_TIM"/>
</dbReference>
<feature type="binding site" evidence="8">
    <location>
        <position position="318"/>
    </location>
    <ligand>
        <name>shikimate</name>
        <dbReference type="ChEBI" id="CHEBI:36208"/>
    </ligand>
</feature>
<feature type="active site" description="Schiff-base intermediate with substrate" evidence="7">
    <location>
        <position position="136"/>
    </location>
</feature>
<keyword evidence="4 8" id="KW-0560">Oxidoreductase</keyword>
<feature type="binding site" evidence="7">
    <location>
        <position position="174"/>
    </location>
    <ligand>
        <name>3-dehydroquinate</name>
        <dbReference type="ChEBI" id="CHEBI:32364"/>
    </ligand>
</feature>
<evidence type="ECO:0000313" key="13">
    <source>
        <dbReference type="Proteomes" id="UP000187735"/>
    </source>
</evidence>
<dbReference type="GO" id="GO:0019632">
    <property type="term" value="P:shikimate metabolic process"/>
    <property type="evidence" value="ECO:0007669"/>
    <property type="project" value="InterPro"/>
</dbReference>
<dbReference type="Pfam" id="PF01488">
    <property type="entry name" value="Shikimate_DH"/>
    <property type="match status" value="1"/>
</dbReference>
<dbReference type="CDD" id="cd00502">
    <property type="entry name" value="DHQase_I"/>
    <property type="match status" value="1"/>
</dbReference>
<dbReference type="Pfam" id="PF08501">
    <property type="entry name" value="Shikimate_dh_N"/>
    <property type="match status" value="1"/>
</dbReference>
<dbReference type="STRING" id="1891926.Fuma_06531"/>
<dbReference type="InterPro" id="IPR013708">
    <property type="entry name" value="Shikimate_DH-bd_N"/>
</dbReference>
<evidence type="ECO:0000256" key="7">
    <source>
        <dbReference type="HAMAP-Rule" id="MF_00214"/>
    </source>
</evidence>
<comment type="similarity">
    <text evidence="8">Belongs to the shikimate dehydrogenase family.</text>
</comment>
<dbReference type="Proteomes" id="UP000187735">
    <property type="component" value="Chromosome"/>
</dbReference>
<evidence type="ECO:0000259" key="10">
    <source>
        <dbReference type="Pfam" id="PF08501"/>
    </source>
</evidence>
<dbReference type="InterPro" id="IPR001381">
    <property type="entry name" value="DHquinase_I"/>
</dbReference>
<dbReference type="Gene3D" id="3.40.50.720">
    <property type="entry name" value="NAD(P)-binding Rossmann-like Domain"/>
    <property type="match status" value="1"/>
</dbReference>
<dbReference type="SUPFAM" id="SSF53223">
    <property type="entry name" value="Aminoacid dehydrogenase-like, N-terminal domain"/>
    <property type="match status" value="1"/>
</dbReference>
<feature type="binding site" evidence="7">
    <location>
        <position position="5"/>
    </location>
    <ligand>
        <name>3-dehydroquinate</name>
        <dbReference type="ChEBI" id="CHEBI:32364"/>
    </ligand>
</feature>
<feature type="binding site" evidence="8">
    <location>
        <position position="464"/>
    </location>
    <ligand>
        <name>shikimate</name>
        <dbReference type="ChEBI" id="CHEBI:36208"/>
    </ligand>
</feature>
<feature type="active site" description="Proton acceptor" evidence="8">
    <location>
        <position position="282"/>
    </location>
</feature>
<dbReference type="InterPro" id="IPR041121">
    <property type="entry name" value="SDH_C"/>
</dbReference>
<dbReference type="KEGG" id="fmr:Fuma_06531"/>
<comment type="caution">
    <text evidence="7">Lacks conserved residue(s) required for the propagation of feature annotation.</text>
</comment>
<dbReference type="EMBL" id="CP017641">
    <property type="protein sequence ID" value="APZ96857.1"/>
    <property type="molecule type" value="Genomic_DNA"/>
</dbReference>
<comment type="subunit">
    <text evidence="7">Homodimer.</text>
</comment>
<feature type="domain" description="Shikimate dehydrogenase substrate binding N-terminal" evidence="10">
    <location>
        <begin position="223"/>
        <end position="305"/>
    </location>
</feature>
<dbReference type="InterPro" id="IPR036291">
    <property type="entry name" value="NAD(P)-bd_dom_sf"/>
</dbReference>
<comment type="function">
    <text evidence="8">Involved in the biosynthesis of the chorismate, which leads to the biosynthesis of aromatic amino acids. Catalyzes the reversible NADPH linked reduction of 3-dehydroshikimate (DHSA) to yield shikimate (SA).</text>
</comment>
<evidence type="ECO:0000313" key="12">
    <source>
        <dbReference type="EMBL" id="APZ96857.1"/>
    </source>
</evidence>
<dbReference type="GO" id="GO:0009423">
    <property type="term" value="P:chorismate biosynthetic process"/>
    <property type="evidence" value="ECO:0007669"/>
    <property type="project" value="UniProtKB-UniRule"/>
</dbReference>
<dbReference type="CDD" id="cd01065">
    <property type="entry name" value="NAD_bind_Shikimate_DH"/>
    <property type="match status" value="1"/>
</dbReference>
<dbReference type="Pfam" id="PF18317">
    <property type="entry name" value="SDH_C"/>
    <property type="match status" value="1"/>
</dbReference>
<dbReference type="GO" id="GO:0009073">
    <property type="term" value="P:aromatic amino acid family biosynthetic process"/>
    <property type="evidence" value="ECO:0007669"/>
    <property type="project" value="UniProtKB-KW"/>
</dbReference>
<dbReference type="InterPro" id="IPR006151">
    <property type="entry name" value="Shikm_DH/Glu-tRNA_Rdtase"/>
</dbReference>
<organism evidence="12 13">
    <name type="scientific">Fuerstiella marisgermanici</name>
    <dbReference type="NCBI Taxonomy" id="1891926"/>
    <lineage>
        <taxon>Bacteria</taxon>
        <taxon>Pseudomonadati</taxon>
        <taxon>Planctomycetota</taxon>
        <taxon>Planctomycetia</taxon>
        <taxon>Planctomycetales</taxon>
        <taxon>Planctomycetaceae</taxon>
        <taxon>Fuerstiella</taxon>
    </lineage>
</organism>
<comment type="pathway">
    <text evidence="7">Metabolic intermediate biosynthesis; chorismate biosynthesis; chorismate from D-erythrose 4-phosphate and phosphoenolpyruvate: step 3/7.</text>
</comment>
<proteinExistence type="inferred from homology"/>
<dbReference type="InterPro" id="IPR046346">
    <property type="entry name" value="Aminoacid_DH-like_N_sf"/>
</dbReference>
<keyword evidence="5 7" id="KW-0057">Aromatic amino acid biosynthesis</keyword>
<comment type="catalytic activity">
    <reaction evidence="6 8">
        <text>shikimate + NADP(+) = 3-dehydroshikimate + NADPH + H(+)</text>
        <dbReference type="Rhea" id="RHEA:17737"/>
        <dbReference type="ChEBI" id="CHEBI:15378"/>
        <dbReference type="ChEBI" id="CHEBI:16630"/>
        <dbReference type="ChEBI" id="CHEBI:36208"/>
        <dbReference type="ChEBI" id="CHEBI:57783"/>
        <dbReference type="ChEBI" id="CHEBI:58349"/>
        <dbReference type="EC" id="1.1.1.25"/>
    </reaction>
</comment>
<dbReference type="HAMAP" id="MF_00222">
    <property type="entry name" value="Shikimate_DH_AroE"/>
    <property type="match status" value="1"/>
</dbReference>
<protein>
    <recommendedName>
        <fullName evidence="7 8">Multifunctional fusion protein</fullName>
    </recommendedName>
    <domain>
        <recommendedName>
            <fullName evidence="7">3-dehydroquinate dehydratase</fullName>
            <shortName evidence="7">3-dehydroquinase</shortName>
            <ecNumber evidence="7">4.2.1.10</ecNumber>
        </recommendedName>
        <alternativeName>
            <fullName evidence="7">Type I DHQase</fullName>
        </alternativeName>
        <alternativeName>
            <fullName evidence="7">Type I dehydroquinase</fullName>
            <shortName evidence="7">DHQ1</shortName>
        </alternativeName>
    </domain>
    <domain>
        <recommendedName>
            <fullName evidence="8">Shikimate dehydrogenase (NADP(+))</fullName>
            <shortName evidence="8">SDH</shortName>
            <ecNumber evidence="8">1.1.1.25</ecNumber>
        </recommendedName>
    </domain>
</protein>
<keyword evidence="13" id="KW-1185">Reference proteome</keyword>
<dbReference type="UniPathway" id="UPA00053">
    <property type="reaction ID" value="UER00086"/>
</dbReference>
<evidence type="ECO:0000256" key="3">
    <source>
        <dbReference type="ARBA" id="ARBA00022857"/>
    </source>
</evidence>
<evidence type="ECO:0000256" key="1">
    <source>
        <dbReference type="ARBA" id="ARBA00004871"/>
    </source>
</evidence>
<dbReference type="EC" id="1.1.1.25" evidence="8"/>
<evidence type="ECO:0000256" key="6">
    <source>
        <dbReference type="ARBA" id="ARBA00049442"/>
    </source>
</evidence>
<dbReference type="OrthoDB" id="9792692at2"/>
<feature type="binding site" evidence="8">
    <location>
        <position position="294"/>
    </location>
    <ligand>
        <name>NADP(+)</name>
        <dbReference type="ChEBI" id="CHEBI:58349"/>
    </ligand>
</feature>
<feature type="binding site" evidence="8">
    <location>
        <position position="436"/>
    </location>
    <ligand>
        <name>shikimate</name>
        <dbReference type="ChEBI" id="CHEBI:36208"/>
    </ligand>
</feature>
<feature type="binding site" evidence="7">
    <location>
        <begin position="30"/>
        <end position="32"/>
    </location>
    <ligand>
        <name>3-dehydroquinate</name>
        <dbReference type="ChEBI" id="CHEBI:32364"/>
    </ligand>
</feature>
<accession>A0A1P8WS23</accession>
<dbReference type="SUPFAM" id="SSF51735">
    <property type="entry name" value="NAD(P)-binding Rossmann-fold domains"/>
    <property type="match status" value="1"/>
</dbReference>
<dbReference type="GO" id="GO:0005829">
    <property type="term" value="C:cytosol"/>
    <property type="evidence" value="ECO:0007669"/>
    <property type="project" value="TreeGrafter"/>
</dbReference>
<comment type="catalytic activity">
    <reaction evidence="7">
        <text>3-dehydroquinate = 3-dehydroshikimate + H2O</text>
        <dbReference type="Rhea" id="RHEA:21096"/>
        <dbReference type="ChEBI" id="CHEBI:15377"/>
        <dbReference type="ChEBI" id="CHEBI:16630"/>
        <dbReference type="ChEBI" id="CHEBI:32364"/>
        <dbReference type="EC" id="4.2.1.10"/>
    </reaction>
</comment>
<keyword evidence="3 8" id="KW-0521">NADP</keyword>
<feature type="active site" description="Proton donor/acceptor" evidence="7">
    <location>
        <position position="111"/>
    </location>
</feature>
<gene>
    <name evidence="8 12" type="primary">aroE</name>
    <name evidence="7" type="synonym">aroD</name>
    <name evidence="12" type="ORF">Fuma_06531</name>
</gene>
<dbReference type="InterPro" id="IPR022893">
    <property type="entry name" value="Shikimate_DH_fam"/>
</dbReference>
<feature type="binding site" evidence="7">
    <location>
        <position position="199"/>
    </location>
    <ligand>
        <name>3-dehydroquinate</name>
        <dbReference type="ChEBI" id="CHEBI:32364"/>
    </ligand>
</feature>
<dbReference type="PANTHER" id="PTHR21089">
    <property type="entry name" value="SHIKIMATE DEHYDROGENASE"/>
    <property type="match status" value="1"/>
</dbReference>
<evidence type="ECO:0000256" key="8">
    <source>
        <dbReference type="HAMAP-Rule" id="MF_00222"/>
    </source>
</evidence>
<dbReference type="GO" id="GO:0004764">
    <property type="term" value="F:shikimate 3-dehydrogenase (NADP+) activity"/>
    <property type="evidence" value="ECO:0007669"/>
    <property type="project" value="UniProtKB-UniRule"/>
</dbReference>
<feature type="binding site" evidence="8">
    <location>
        <begin position="349"/>
        <end position="353"/>
    </location>
    <ligand>
        <name>NADP(+)</name>
        <dbReference type="ChEBI" id="CHEBI:58349"/>
    </ligand>
</feature>
<feature type="binding site" evidence="8">
    <location>
        <position position="278"/>
    </location>
    <ligand>
        <name>shikimate</name>
        <dbReference type="ChEBI" id="CHEBI:36208"/>
    </ligand>
</feature>
<name>A0A1P8WS23_9PLAN</name>
<keyword evidence="2 7" id="KW-0028">Amino-acid biosynthesis</keyword>